<accession>A0ACC2NT81</accession>
<evidence type="ECO:0000313" key="2">
    <source>
        <dbReference type="Proteomes" id="UP001239111"/>
    </source>
</evidence>
<gene>
    <name evidence="1" type="ORF">QAD02_005594</name>
</gene>
<protein>
    <submittedName>
        <fullName evidence="1">Uncharacterized protein</fullName>
    </submittedName>
</protein>
<organism evidence="1 2">
    <name type="scientific">Eretmocerus hayati</name>
    <dbReference type="NCBI Taxonomy" id="131215"/>
    <lineage>
        <taxon>Eukaryota</taxon>
        <taxon>Metazoa</taxon>
        <taxon>Ecdysozoa</taxon>
        <taxon>Arthropoda</taxon>
        <taxon>Hexapoda</taxon>
        <taxon>Insecta</taxon>
        <taxon>Pterygota</taxon>
        <taxon>Neoptera</taxon>
        <taxon>Endopterygota</taxon>
        <taxon>Hymenoptera</taxon>
        <taxon>Apocrita</taxon>
        <taxon>Proctotrupomorpha</taxon>
        <taxon>Chalcidoidea</taxon>
        <taxon>Aphelinidae</taxon>
        <taxon>Aphelininae</taxon>
        <taxon>Eretmocerus</taxon>
    </lineage>
</organism>
<dbReference type="EMBL" id="CM056743">
    <property type="protein sequence ID" value="KAJ8674332.1"/>
    <property type="molecule type" value="Genomic_DNA"/>
</dbReference>
<comment type="caution">
    <text evidence="1">The sequence shown here is derived from an EMBL/GenBank/DDBJ whole genome shotgun (WGS) entry which is preliminary data.</text>
</comment>
<reference evidence="1" key="1">
    <citation type="submission" date="2023-04" db="EMBL/GenBank/DDBJ databases">
        <title>A chromosome-level genome assembly of the parasitoid wasp Eretmocerus hayati.</title>
        <authorList>
            <person name="Zhong Y."/>
            <person name="Liu S."/>
            <person name="Liu Y."/>
        </authorList>
    </citation>
    <scope>NUCLEOTIDE SEQUENCE</scope>
    <source>
        <strain evidence="1">ZJU_SS_LIU_2023</strain>
    </source>
</reference>
<dbReference type="Proteomes" id="UP001239111">
    <property type="component" value="Chromosome 3"/>
</dbReference>
<sequence>MGWPRARLNTSCLRRISTALFFFSLIGLVLALGLLAWSAQLEFGLVQHLDLALQSPSTTTVTSNQSFLAKVKRVFLASYAEAQLLPGLLVLAALVAFGPTHAIGLSLGPSVILYPEFSSLRRAHPRG</sequence>
<proteinExistence type="predicted"/>
<keyword evidence="2" id="KW-1185">Reference proteome</keyword>
<name>A0ACC2NT81_9HYME</name>
<evidence type="ECO:0000313" key="1">
    <source>
        <dbReference type="EMBL" id="KAJ8674332.1"/>
    </source>
</evidence>